<evidence type="ECO:0000313" key="2">
    <source>
        <dbReference type="EMBL" id="TDQ37667.1"/>
    </source>
</evidence>
<dbReference type="AlphaFoldDB" id="A0A4V3D4V7"/>
<organism evidence="2 3">
    <name type="scientific">Aureibacillus halotolerans</name>
    <dbReference type="NCBI Taxonomy" id="1508390"/>
    <lineage>
        <taxon>Bacteria</taxon>
        <taxon>Bacillati</taxon>
        <taxon>Bacillota</taxon>
        <taxon>Bacilli</taxon>
        <taxon>Bacillales</taxon>
        <taxon>Bacillaceae</taxon>
        <taxon>Aureibacillus</taxon>
    </lineage>
</organism>
<dbReference type="EMBL" id="SNYJ01000012">
    <property type="protein sequence ID" value="TDQ37667.1"/>
    <property type="molecule type" value="Genomic_DNA"/>
</dbReference>
<dbReference type="OrthoDB" id="2935851at2"/>
<proteinExistence type="predicted"/>
<reference evidence="2 3" key="1">
    <citation type="submission" date="2019-03" db="EMBL/GenBank/DDBJ databases">
        <title>Genomic Encyclopedia of Type Strains, Phase IV (KMG-IV): sequencing the most valuable type-strain genomes for metagenomic binning, comparative biology and taxonomic classification.</title>
        <authorList>
            <person name="Goeker M."/>
        </authorList>
    </citation>
    <scope>NUCLEOTIDE SEQUENCE [LARGE SCALE GENOMIC DNA]</scope>
    <source>
        <strain evidence="2 3">DSM 28697</strain>
    </source>
</reference>
<comment type="caution">
    <text evidence="2">The sequence shown here is derived from an EMBL/GenBank/DDBJ whole genome shotgun (WGS) entry which is preliminary data.</text>
</comment>
<keyword evidence="3" id="KW-1185">Reference proteome</keyword>
<evidence type="ECO:0000313" key="3">
    <source>
        <dbReference type="Proteomes" id="UP000295632"/>
    </source>
</evidence>
<dbReference type="Proteomes" id="UP000295632">
    <property type="component" value="Unassembled WGS sequence"/>
</dbReference>
<accession>A0A4V3D4V7</accession>
<name>A0A4V3D4V7_9BACI</name>
<gene>
    <name evidence="2" type="ORF">EV213_11227</name>
</gene>
<feature type="compositionally biased region" description="Basic and acidic residues" evidence="1">
    <location>
        <begin position="130"/>
        <end position="159"/>
    </location>
</feature>
<evidence type="ECO:0000256" key="1">
    <source>
        <dbReference type="SAM" id="MobiDB-lite"/>
    </source>
</evidence>
<dbReference type="RefSeq" id="WP_133581135.1">
    <property type="nucleotide sequence ID" value="NZ_SNYJ01000012.1"/>
</dbReference>
<protein>
    <submittedName>
        <fullName evidence="2">Uncharacterized protein</fullName>
    </submittedName>
</protein>
<sequence>MHDVEYEIQRLENATKASGCSLEHRMIKTEVLSRAINDCLETGKLPQQVGERLLERLANVLLYDDLSDYRKNKPSLGDYPFLSGTQLARRQYGSHQRKRQDQGREVPLAAAAAVAMDRRTYASPVKRQRSLKEDMRIDENTSSNDEKRADRYEAFKEGKLQNVAEGEEGYSYTKQRTPILREDKPS</sequence>
<feature type="region of interest" description="Disordered" evidence="1">
    <location>
        <begin position="121"/>
        <end position="186"/>
    </location>
</feature>